<name>A0A1M4SQI8_9BACT</name>
<evidence type="ECO:0000313" key="5">
    <source>
        <dbReference type="EMBL" id="SHE34449.1"/>
    </source>
</evidence>
<evidence type="ECO:0000256" key="3">
    <source>
        <dbReference type="SAM" id="SignalP"/>
    </source>
</evidence>
<dbReference type="EMBL" id="FQUU01000001">
    <property type="protein sequence ID" value="SHE34449.1"/>
    <property type="molecule type" value="Genomic_DNA"/>
</dbReference>
<dbReference type="InterPro" id="IPR008972">
    <property type="entry name" value="Cupredoxin"/>
</dbReference>
<proteinExistence type="predicted"/>
<dbReference type="RefSeq" id="WP_217652905.1">
    <property type="nucleotide sequence ID" value="NZ_FQUU01000001.1"/>
</dbReference>
<keyword evidence="1" id="KW-0479">Metal-binding</keyword>
<dbReference type="GO" id="GO:0009055">
    <property type="term" value="F:electron transfer activity"/>
    <property type="evidence" value="ECO:0007669"/>
    <property type="project" value="InterPro"/>
</dbReference>
<dbReference type="InterPro" id="IPR000923">
    <property type="entry name" value="BlueCu_1"/>
</dbReference>
<gene>
    <name evidence="5" type="ORF">SAMN02745131_00196</name>
</gene>
<evidence type="ECO:0000313" key="6">
    <source>
        <dbReference type="Proteomes" id="UP000184048"/>
    </source>
</evidence>
<accession>A0A1M4SQI8</accession>
<dbReference type="AlphaFoldDB" id="A0A1M4SQI8"/>
<feature type="domain" description="Blue (type 1) copper" evidence="4">
    <location>
        <begin position="50"/>
        <end position="128"/>
    </location>
</feature>
<keyword evidence="2" id="KW-0186">Copper</keyword>
<evidence type="ECO:0000256" key="1">
    <source>
        <dbReference type="ARBA" id="ARBA00022723"/>
    </source>
</evidence>
<dbReference type="CDD" id="cd13921">
    <property type="entry name" value="Amicyanin"/>
    <property type="match status" value="1"/>
</dbReference>
<organism evidence="5 6">
    <name type="scientific">Flavisolibacter ginsengisoli DSM 18119</name>
    <dbReference type="NCBI Taxonomy" id="1121884"/>
    <lineage>
        <taxon>Bacteria</taxon>
        <taxon>Pseudomonadati</taxon>
        <taxon>Bacteroidota</taxon>
        <taxon>Chitinophagia</taxon>
        <taxon>Chitinophagales</taxon>
        <taxon>Chitinophagaceae</taxon>
        <taxon>Flavisolibacter</taxon>
    </lineage>
</organism>
<dbReference type="SUPFAM" id="SSF49503">
    <property type="entry name" value="Cupredoxins"/>
    <property type="match status" value="1"/>
</dbReference>
<dbReference type="PANTHER" id="PTHR36507">
    <property type="entry name" value="BLL1555 PROTEIN"/>
    <property type="match status" value="1"/>
</dbReference>
<evidence type="ECO:0000256" key="2">
    <source>
        <dbReference type="ARBA" id="ARBA00023008"/>
    </source>
</evidence>
<feature type="signal peptide" evidence="3">
    <location>
        <begin position="1"/>
        <end position="29"/>
    </location>
</feature>
<keyword evidence="6" id="KW-1185">Reference proteome</keyword>
<dbReference type="InterPro" id="IPR052721">
    <property type="entry name" value="ET_Amicyanin"/>
</dbReference>
<protein>
    <submittedName>
        <fullName evidence="5">Cupredoxin-like domain-containing protein</fullName>
    </submittedName>
</protein>
<dbReference type="STRING" id="1121884.SAMN02745131_00196"/>
<dbReference type="GO" id="GO:0005507">
    <property type="term" value="F:copper ion binding"/>
    <property type="evidence" value="ECO:0007669"/>
    <property type="project" value="InterPro"/>
</dbReference>
<dbReference type="Proteomes" id="UP000184048">
    <property type="component" value="Unassembled WGS sequence"/>
</dbReference>
<dbReference type="PROSITE" id="PS51257">
    <property type="entry name" value="PROKAR_LIPOPROTEIN"/>
    <property type="match status" value="1"/>
</dbReference>
<evidence type="ECO:0000259" key="4">
    <source>
        <dbReference type="Pfam" id="PF00127"/>
    </source>
</evidence>
<sequence length="128" mass="13505">MKTRHSLKTVMLLICGSLLFIACSKGNNASNGYGNNTNNNNPAPAPAGNNISIASMKFGPASLTVKAGTTVTWTNNDNMVHTVTADDGSFTSTDLNYGDKYSHTFNSVGTVAYHCIYHAAMKAAVVVN</sequence>
<dbReference type="Pfam" id="PF00127">
    <property type="entry name" value="Copper-bind"/>
    <property type="match status" value="1"/>
</dbReference>
<keyword evidence="3" id="KW-0732">Signal</keyword>
<dbReference type="Gene3D" id="2.60.40.420">
    <property type="entry name" value="Cupredoxins - blue copper proteins"/>
    <property type="match status" value="1"/>
</dbReference>
<feature type="chain" id="PRO_5013064448" evidence="3">
    <location>
        <begin position="30"/>
        <end position="128"/>
    </location>
</feature>
<dbReference type="InterPro" id="IPR035668">
    <property type="entry name" value="Amicyanin"/>
</dbReference>
<reference evidence="5 6" key="1">
    <citation type="submission" date="2016-11" db="EMBL/GenBank/DDBJ databases">
        <authorList>
            <person name="Jaros S."/>
            <person name="Januszkiewicz K."/>
            <person name="Wedrychowicz H."/>
        </authorList>
    </citation>
    <scope>NUCLEOTIDE SEQUENCE [LARGE SCALE GENOMIC DNA]</scope>
    <source>
        <strain evidence="5 6">DSM 18119</strain>
    </source>
</reference>
<dbReference type="PANTHER" id="PTHR36507:SF1">
    <property type="entry name" value="BLL1555 PROTEIN"/>
    <property type="match status" value="1"/>
</dbReference>